<feature type="disulfide bond" evidence="20">
    <location>
        <begin position="1282"/>
        <end position="1300"/>
    </location>
</feature>
<comment type="caution">
    <text evidence="25">The sequence shown here is derived from an EMBL/GenBank/DDBJ whole genome shotgun (WGS) entry which is preliminary data.</text>
</comment>
<keyword evidence="12 23" id="KW-1133">Transmembrane helix</keyword>
<dbReference type="InterPro" id="IPR002172">
    <property type="entry name" value="LDrepeatLR_classA_rpt"/>
</dbReference>
<dbReference type="GO" id="GO:0005509">
    <property type="term" value="F:calcium ion binding"/>
    <property type="evidence" value="ECO:0007669"/>
    <property type="project" value="InterPro"/>
</dbReference>
<evidence type="ECO:0000256" key="18">
    <source>
        <dbReference type="ARBA" id="ARBA00037878"/>
    </source>
</evidence>
<dbReference type="Pfam" id="PF07645">
    <property type="entry name" value="EGF_CA"/>
    <property type="match status" value="2"/>
</dbReference>
<dbReference type="FunFam" id="2.10.25.10:FF:000129">
    <property type="entry name" value="Low-density lipoprotein receptor-related protein 1"/>
    <property type="match status" value="1"/>
</dbReference>
<dbReference type="FunFam" id="4.10.400.10:FF:000059">
    <property type="entry name" value="Prolow-density lipoprotein receptor-related protein 1"/>
    <property type="match status" value="1"/>
</dbReference>
<evidence type="ECO:0000256" key="11">
    <source>
        <dbReference type="ARBA" id="ARBA00022837"/>
    </source>
</evidence>
<feature type="disulfide bond" evidence="20">
    <location>
        <begin position="3028"/>
        <end position="3040"/>
    </location>
</feature>
<feature type="disulfide bond" evidence="20">
    <location>
        <begin position="2867"/>
        <end position="2885"/>
    </location>
</feature>
<keyword evidence="6" id="KW-0254">Endocytosis</keyword>
<evidence type="ECO:0000313" key="25">
    <source>
        <dbReference type="EMBL" id="CAG6021444.1"/>
    </source>
</evidence>
<feature type="disulfide bond" evidence="20">
    <location>
        <begin position="3831"/>
        <end position="3843"/>
    </location>
</feature>
<dbReference type="FunFam" id="4.10.400.10:FF:000047">
    <property type="entry name" value="Prolow-density lipoprotein receptor-related protein 1"/>
    <property type="match status" value="1"/>
</dbReference>
<feature type="disulfide bond" evidence="20">
    <location>
        <begin position="1241"/>
        <end position="1259"/>
    </location>
</feature>
<dbReference type="FunFam" id="4.10.400.10:FF:000073">
    <property type="entry name" value="Low-density lipoprotein receptor-related protein 1B"/>
    <property type="match status" value="1"/>
</dbReference>
<dbReference type="GO" id="GO:0042562">
    <property type="term" value="F:hormone binding"/>
    <property type="evidence" value="ECO:0007669"/>
    <property type="project" value="TreeGrafter"/>
</dbReference>
<feature type="disulfide bond" evidence="20">
    <location>
        <begin position="3219"/>
        <end position="3234"/>
    </location>
</feature>
<evidence type="ECO:0000256" key="2">
    <source>
        <dbReference type="ARBA" id="ARBA00009939"/>
    </source>
</evidence>
<feature type="non-terminal residue" evidence="25">
    <location>
        <position position="4845"/>
    </location>
</feature>
<feature type="disulfide bond" evidence="20">
    <location>
        <begin position="4036"/>
        <end position="4048"/>
    </location>
</feature>
<feature type="disulfide bond" evidence="20">
    <location>
        <begin position="1234"/>
        <end position="1246"/>
    </location>
</feature>
<protein>
    <submittedName>
        <fullName evidence="25">(Atlantic silverside) hypothetical protein</fullName>
    </submittedName>
</protein>
<feature type="domain" description="EGF-like" evidence="24">
    <location>
        <begin position="4496"/>
        <end position="4529"/>
    </location>
</feature>
<dbReference type="FunFam" id="2.120.10.30:FF:000020">
    <property type="entry name" value="Prolow-density lipoprotein receptor-related protein 1"/>
    <property type="match status" value="1"/>
</dbReference>
<dbReference type="PROSITE" id="PS51120">
    <property type="entry name" value="LDLRB"/>
    <property type="match status" value="21"/>
</dbReference>
<dbReference type="SUPFAM" id="SSF63825">
    <property type="entry name" value="YWTD domain"/>
    <property type="match status" value="8"/>
</dbReference>
<evidence type="ECO:0000256" key="19">
    <source>
        <dbReference type="PROSITE-ProRule" id="PRU00076"/>
    </source>
</evidence>
<dbReference type="InterPro" id="IPR026823">
    <property type="entry name" value="cEGF"/>
</dbReference>
<keyword evidence="16" id="KW-0168">Coated pit</keyword>
<dbReference type="PROSITE" id="PS01186">
    <property type="entry name" value="EGF_2"/>
    <property type="match status" value="4"/>
</dbReference>
<dbReference type="InterPro" id="IPR000742">
    <property type="entry name" value="EGF"/>
</dbReference>
<dbReference type="FunFam" id="4.10.400.10:FF:000011">
    <property type="entry name" value="Low-density lipoprotein receptor-related protein 1"/>
    <property type="match status" value="2"/>
</dbReference>
<feature type="disulfide bond" evidence="20">
    <location>
        <begin position="3207"/>
        <end position="3225"/>
    </location>
</feature>
<dbReference type="SUPFAM" id="SSF57424">
    <property type="entry name" value="LDL receptor-like module"/>
    <property type="match status" value="31"/>
</dbReference>
<feature type="domain" description="EGF-like" evidence="24">
    <location>
        <begin position="4569"/>
        <end position="4601"/>
    </location>
</feature>
<evidence type="ECO:0000313" key="26">
    <source>
        <dbReference type="Proteomes" id="UP000677803"/>
    </source>
</evidence>
<evidence type="ECO:0000259" key="24">
    <source>
        <dbReference type="PROSITE" id="PS50026"/>
    </source>
</evidence>
<feature type="disulfide bond" evidence="20">
    <location>
        <begin position="3728"/>
        <end position="3743"/>
    </location>
</feature>
<dbReference type="FunFam" id="4.10.400.10:FF:000007">
    <property type="entry name" value="Low density lipoprotein receptor-related protein 1"/>
    <property type="match status" value="1"/>
</dbReference>
<evidence type="ECO:0000256" key="3">
    <source>
        <dbReference type="ARBA" id="ARBA00022475"/>
    </source>
</evidence>
<dbReference type="FunFam" id="2.120.10.30:FF:000019">
    <property type="entry name" value="Low-density lipoprotein receptor-related protein 1"/>
    <property type="match status" value="1"/>
</dbReference>
<dbReference type="SMART" id="SM00192">
    <property type="entry name" value="LDLa"/>
    <property type="match status" value="31"/>
</dbReference>
<feature type="disulfide bond" evidence="20">
    <location>
        <begin position="1152"/>
        <end position="1164"/>
    </location>
</feature>
<proteinExistence type="inferred from homology"/>
<dbReference type="GO" id="GO:0016324">
    <property type="term" value="C:apical plasma membrane"/>
    <property type="evidence" value="ECO:0007669"/>
    <property type="project" value="TreeGrafter"/>
</dbReference>
<feature type="disulfide bond" evidence="20">
    <location>
        <begin position="3950"/>
        <end position="3962"/>
    </location>
</feature>
<feature type="disulfide bond" evidence="20">
    <location>
        <begin position="3676"/>
        <end position="3694"/>
    </location>
</feature>
<dbReference type="FunFam" id="2.10.25.10:FF:000009">
    <property type="entry name" value="Low-density lipoprotein receptor isoform 1"/>
    <property type="match status" value="2"/>
</dbReference>
<dbReference type="FunFam" id="4.10.400.10:FF:000034">
    <property type="entry name" value="Low-density lipoprotein receptor-related protein 2"/>
    <property type="match status" value="2"/>
</dbReference>
<keyword evidence="4 19" id="KW-0245">EGF-like domain</keyword>
<feature type="disulfide bond" evidence="20">
    <location>
        <begin position="3200"/>
        <end position="3212"/>
    </location>
</feature>
<feature type="disulfide bond" evidence="20">
    <location>
        <begin position="3915"/>
        <end position="3933"/>
    </location>
</feature>
<feature type="disulfide bond" evidence="20">
    <location>
        <begin position="4043"/>
        <end position="4061"/>
    </location>
</feature>
<dbReference type="PROSITE" id="PS50068">
    <property type="entry name" value="LDLRA_2"/>
    <property type="match status" value="31"/>
</dbReference>
<evidence type="ECO:0000256" key="7">
    <source>
        <dbReference type="ARBA" id="ARBA00022692"/>
    </source>
</evidence>
<evidence type="ECO:0000256" key="5">
    <source>
        <dbReference type="ARBA" id="ARBA00022553"/>
    </source>
</evidence>
<dbReference type="FunFam" id="4.10.400.10:FF:000018">
    <property type="entry name" value="Low-density lipoprotein receptor-related protein 1"/>
    <property type="match status" value="1"/>
</dbReference>
<feature type="disulfide bond" evidence="20">
    <location>
        <begin position="1193"/>
        <end position="1205"/>
    </location>
</feature>
<dbReference type="InterPro" id="IPR036055">
    <property type="entry name" value="LDL_receptor-like_sf"/>
</dbReference>
<feature type="repeat" description="LDL-receptor class B" evidence="21">
    <location>
        <begin position="963"/>
        <end position="1013"/>
    </location>
</feature>
<evidence type="ECO:0000256" key="17">
    <source>
        <dbReference type="ARBA" id="ARBA00023180"/>
    </source>
</evidence>
<evidence type="ECO:0000256" key="13">
    <source>
        <dbReference type="ARBA" id="ARBA00023136"/>
    </source>
</evidence>
<dbReference type="PROSITE" id="PS01209">
    <property type="entry name" value="LDLRA_1"/>
    <property type="match status" value="13"/>
</dbReference>
<dbReference type="CDD" id="cd00112">
    <property type="entry name" value="LDLa"/>
    <property type="match status" value="31"/>
</dbReference>
<dbReference type="FunFam" id="4.10.400.10:FF:000023">
    <property type="entry name" value="Low density lipoprotein receptor-related protein 1"/>
    <property type="match status" value="1"/>
</dbReference>
<feature type="disulfide bond" evidence="20">
    <location>
        <begin position="2899"/>
        <end position="2911"/>
    </location>
</feature>
<dbReference type="GO" id="GO:0005905">
    <property type="term" value="C:clathrin-coated pit"/>
    <property type="evidence" value="ECO:0007669"/>
    <property type="project" value="UniProtKB-KW"/>
</dbReference>
<evidence type="ECO:0000256" key="9">
    <source>
        <dbReference type="ARBA" id="ARBA00022729"/>
    </source>
</evidence>
<keyword evidence="15" id="KW-0675">Receptor</keyword>
<feature type="disulfide bond" evidence="20">
    <location>
        <begin position="3957"/>
        <end position="3975"/>
    </location>
</feature>
<evidence type="ECO:0000256" key="8">
    <source>
        <dbReference type="ARBA" id="ARBA00022723"/>
    </source>
</evidence>
<feature type="disulfide bond" evidence="20">
    <location>
        <begin position="3889"/>
        <end position="3904"/>
    </location>
</feature>
<dbReference type="FunFam" id="4.10.400.10:FF:000022">
    <property type="entry name" value="LDL receptor related protein 1"/>
    <property type="match status" value="1"/>
</dbReference>
<dbReference type="FunFam" id="4.10.400.10:FF:000008">
    <property type="entry name" value="Low density lipoprotein receptor-related protein 1"/>
    <property type="match status" value="1"/>
</dbReference>
<dbReference type="SMART" id="SM00135">
    <property type="entry name" value="LY"/>
    <property type="match status" value="36"/>
</dbReference>
<feature type="disulfide bond" evidence="20">
    <location>
        <begin position="3877"/>
        <end position="3895"/>
    </location>
</feature>
<dbReference type="Pfam" id="PF12662">
    <property type="entry name" value="cEGF"/>
    <property type="match status" value="1"/>
</dbReference>
<feature type="repeat" description="LDL-receptor class B" evidence="21">
    <location>
        <begin position="2683"/>
        <end position="2725"/>
    </location>
</feature>
<comment type="similarity">
    <text evidence="2">Belongs to the LDLR family.</text>
</comment>
<feature type="disulfide bond" evidence="19">
    <location>
        <begin position="4536"/>
        <end position="4546"/>
    </location>
</feature>
<evidence type="ECO:0000256" key="6">
    <source>
        <dbReference type="ARBA" id="ARBA00022583"/>
    </source>
</evidence>
<dbReference type="PROSITE" id="PS01187">
    <property type="entry name" value="EGF_CA"/>
    <property type="match status" value="3"/>
</dbReference>
<evidence type="ECO:0000256" key="4">
    <source>
        <dbReference type="ARBA" id="ARBA00022536"/>
    </source>
</evidence>
<evidence type="ECO:0000256" key="15">
    <source>
        <dbReference type="ARBA" id="ARBA00023170"/>
    </source>
</evidence>
<feature type="repeat" description="LDL-receptor class B" evidence="21">
    <location>
        <begin position="874"/>
        <end position="916"/>
    </location>
</feature>
<dbReference type="SMART" id="SM00179">
    <property type="entry name" value="EGF_CA"/>
    <property type="match status" value="5"/>
</dbReference>
<feature type="repeat" description="LDL-receptor class B" evidence="21">
    <location>
        <begin position="2638"/>
        <end position="2682"/>
    </location>
</feature>
<feature type="disulfide bond" evidence="20">
    <location>
        <begin position="2860"/>
        <end position="2872"/>
    </location>
</feature>
<dbReference type="FunFam" id="4.10.400.10:FF:000031">
    <property type="entry name" value="Low-density lipoprotein receptor-related protein 1"/>
    <property type="match status" value="1"/>
</dbReference>
<keyword evidence="8" id="KW-0479">Metal-binding</keyword>
<dbReference type="FunFam" id="2.120.10.30:FF:000014">
    <property type="entry name" value="Low-density lipoprotein receptor-related protein 1"/>
    <property type="match status" value="1"/>
</dbReference>
<keyword evidence="7 23" id="KW-0812">Transmembrane</keyword>
<feature type="disulfide bond" evidence="20">
    <location>
        <begin position="2918"/>
        <end position="2933"/>
    </location>
</feature>
<feature type="disulfide bond" evidence="20">
    <location>
        <begin position="3154"/>
        <end position="3166"/>
    </location>
</feature>
<dbReference type="GO" id="GO:0043235">
    <property type="term" value="C:receptor complex"/>
    <property type="evidence" value="ECO:0007669"/>
    <property type="project" value="TreeGrafter"/>
</dbReference>
<feature type="disulfide bond" evidence="20">
    <location>
        <begin position="3908"/>
        <end position="3920"/>
    </location>
</feature>
<dbReference type="FunFam" id="4.10.400.10:FF:000001">
    <property type="entry name" value="Low-density lipoprotein receptor-related protein 1"/>
    <property type="match status" value="1"/>
</dbReference>
<sequence length="4845" mass="541048">AQPTSQQGGILRLSVTSRAPARCWALERLTVHSCSRHRSRTHTGAPTEAKALCLFLLLLLLLLSVFGIEVTRRRRLLLLLLLLRPSGSGGMVLGNKGARRRGDEVRLKRSLCERTIASRTSDRVRMSAIGHCSGDGDEGALLGIPSLLGDPCFQSSDGHGASQQMEKNRAGFCQRKCGSRKVVSQHVLAPKKSRIGLWLPSVCEQTEGLPSEDRGLFLNLTHCAFQLSVKTVKPKYDEACLPLTSGTAVEELPLWGAGSGLTAPLWPRCTETAGRTEKRKNSSFGGTMSPFRYIFFADHRWHSFRAFCCPVASRRASSDLDSKPSGPPKTCSPKQFVCKDQVTCISKGWRCDGEKDCPDGSDESPDICTHSKANQCPVNEHGCLDPDVCIHLSKMCDGVPDCSDGWDEGPHCRENAPACASLGCQYHCAVTHDGPRCYCALGYEVAADGKTCQDFNECGVYGTCSQTCTNSNGSYACTCVEGYLLQPDNRSCKAKNELVDRQPVLLIANLQNIRCTSLRGHPSRLPPIPTKQTMAMDFIYAEETVCWIDVGDSPATTELKCASIKDLKTVSNIRTINVTLSLHHVEQMAIDWLTGNFYFADDVGDRLFVCNKNGQTCVTLLDQELYNPKGIALDPTMGKVFYTDYGSTPKVERCDMDGQNRTKLVDSKIVFPHGITLDLVNRLVYWADAYLDYIEVVDYEGKNRHTIIQGQLIKHLYGLTVFENYLYATNWDEGNINSKTSVFRVNRFNKQDFHVVTRLDRGGALHVYHQRRQPQVRSHACALDQFGKAGGCSDICLLSNSHKARTCRCRSGFSLGSDGKSCKKPDHELFLVYGKGRPGIIRGMDMNAKVPDEYMIPIENLMNPRALDFHAASEFIYFADATSYIIGRQKIDGTERDTILKDGIRTVEGIAVDWMGGNLYWTDDGPKKTISVARLEKASQTRKTLIEGKMSHPRAIVVDPQHGWMYWTDWEEDPTESNRGKIKKAWMDGSHHQVFLTSKTVLWPNGLSLDIQQGILYWADAYYDRIELVYLNTTERKVVYEGPELNHAFGLCHYKNFLFWNEYRGGSIYKLDQTTKTVTLLRNERPPIFEIRVFDALQQQGSNACRVYNGGCSSLCLAIPDGRSCGCADDQILDVDGVTCKANPSYMPPPQCQPGEFACKNNRCIQERWKCDGDNDCLDNSDEAPDLCHQHTCPADRFKCENNRCIPLRWLCDGDNDCGNDEDESNTTCSARTCPPNQYPCASGRCIPISWTCDLDDDCGDRSDEPDSCAYPTCFPLTQFTCANGRCININWRCDNDNDCGDNSDEAGCSHSCSSVQFKCNSGRCIPEYWTCDGDNDCGDYSDETHANCTNKSTRPPGGCHNDEFQCRMDGLCIPMRWRCDGDTDCMDLSDENNCEGVTHMCDTTVKFSCRDSARCISKAWVCDGDSDCEDNSDEDNCEALVCKLSHHMCATNDSICLAPEKLCDGTDDCPDGSDEKLCDLCSSDKGGCSHNCSIIPGEGFMCSCPLGMELGADNKTCQIQSFCAKHLKCSQKCEQEKSSVKCSCYEGWELEADMESCKSTDPFKPFIIFSNRHEIRRIDLHKGEFSVLVPGLRNTIALDFHLNQSTLYWTDVVEDKIYRGKLSENGALTSFEVVIQYGLATPEGLAVDWIAGNIYWVESNLDQIEVARLDGTMRTTLLAGEVEHPRAIALDPRDGILFWTDWDASLPRIEAASMSGEGRRTIHRETGSGGWPNGLTVDYMERRIVWIDARSDAIYSAKYDGTGLIEVLRGHEYLSHPFAVTMYGGEVYWTDWRTNTLAKANKWTGNNVTVVQRTNTQPFDLQVYHPSRQPQAPNPCATSDGKGPCSHLCLINFNQTFSCACPHLMKLQADKRTCKESRKFLLYARQIEIRGVDIDNPYYNYIISFTVPDIDNVTVVDYDAVEHRIYWSDVRTQTIKRAFINGTGVETVVSADLPNAHGLAVDWVSRNLFWTSYDANKKQINVARLDGSFKNAVIQGLDKPHCLVIHPLLGKLYWTDGDNISMANMDGSNHTTLFTDQKGPVGLSIDYERKQLYWISSGNSTISRCQLDGSNLEILDGVKGKLTKATALAIMGDKLWWADHGTDQIGTCDKKDGGNWKVMRNNTAPMMHMRIYDEDVQKAGINLCSNNNGDCSQLCLPTSPTTRSCMCTAGYSLRTGQQSCEGMGSFLLYSVHEGIRGIPLDPADKSDALVPVSGTSLAVGIDFHAENDTIYWVDMGLSTISRAKRDQTWREDVVTNGIGRVEGITVDWIAGNIYWTDQGFDVIEVARLNGSFRYVVISQGLDKPRAITVHPVKGYLFWTEWGQYPRIERSRLDGSQRLVMVNASISWPNGISIDYKEDLLYWCDARTDKIERINLETGENRELVLASNNMDMFAVSVFEEYIYWSDRTHANGSIKRGSKDNATDAVQLRTGIGVQLKDIKVFNRARQKGTNICKDKNGGCEQLCLYRGNGERTCACAHGMLAEDNRSCRDYDGYLLYSERTILKSIHLSDETNLNAPIKPFEDPDHMKNVIALSFDYHGGGGKGANRIFFSDIHFGNIQQINDDGTDRKIVVDNVGSVEGLAYHRGWDTLYWTSYTTSTITRHTVDQSRSVAYNRNTVVTMSGEDHPRAFVLDECQDLMFWTNWNEQAPSIMRASLNGANVIVIVGNDIKTPNGLAIDHRAEKLYFSDATLDKIERCEYDGSSRYVLLKNEPVHPFGLAVYGDYIFWTDWVRRAVLRADKYTGGDMKVLRADIPQQPMGIVAVANDTNSCEFSPCRTNNGGCQDLCLPTSDGQVNCSCRGDRQLLEDSTCSSLNVSCGSVDDFECGNGDCINYSLTCDGMAHCKDKSDEKQSYCANRICKKGYRRCINGRCIGHQFWCDGTDDCGDRSDELPCNMTLCKEGEFQCKDGSCISNSSRCDQVVNCEDASDEMKCQPTDCSRFFRLGVKGASFRSCETTTMCYLPSWVCDGNNDCGDFSDERNCPDKRKLKCPVNFFACPSGRCIPMSWTCDKENDCENGADETHCDKFCTSSQFECGNHRCISSHWVCDGSDDCGDGSDEDQRCKSKTCSPEAFHCPGSHMCVPQRWKCDGDKDCPDGADESVKAGCMYTNYTCDAKNEFMCQNRECIPKHFVCDHDIDCSDGSDESPECEYPTCGPDEFRCANGRCLNQKKWECDGEFDCQDRSDEAPKNPRCTDSERTCNESAFMCHNGKCLNETLLCDRNDDCGDGSDELNCFINECLNSKLSGCSQLCDDLKIGFKCRCHPGFQLKRNGKTCVDIDECKTTYPCSQHCLNTHGSFHCLCVDGFEVSPNDPTICKSTSEVEPYLIFANRYYLRKLNLDGSNYTLIKQGLNNAVALDFHYAEQMIYWTDVTTQGSMIRRMNMNGSNMEVLHRTSLSNPDGLAVDWVGGNLYWCDKGRDTIEVSKLNGAYRTVLVNSGLREPRAVAVDVRYGYLYWSDWGDNPHIGRVGMDGTNKSIIVKDKITWPNGLTLDFINDRIYWADAREDYIEFSSLDGKNRHTVLTQDIPHIFAMTLFEEYIYWTDWETKSISRAHKTLGTNKSTLINTLHRPMDIHIYHPYRQPEVLNHPCQTDNGGCSNLCLLSPGGGFKCACPTNFYLASDQRTCMSNCTASQFVCKNDKCIPFWWKCDTEDDCGDRSDEPADCPEFKCRPGQFQCGTGICTNPAYICDGDNDCQDNSDEANCDIHVCLPSQFKCSHPSRCIPGIFRCNGQDNCGEGEDEKDCPEVTCAPTQFQCAITKRCIPRLWVCDRDNDCVDGSDEPANCTQMTCGVDEFRCKDSGRCIPARWKCDGEDDCGDASDEPKEECAERTCEPYQFRCKNNRCVPGRWQCDYDNDCGDNSDEDKCKPRECSESEFACTNGRCIAGRWKCDGDHDCADGSDEHGCDLKCDNDQFQCKNGHCIPIRWRCDADPDCMDGSDEENCGSAAGRHCPLDEFQCNNTLCKPLAWKCDGEDDCGDNSDENPDECRRFQCPPTRVFRCRNDRVCLQMSKRCDGVNNCGDNSDELNCEATPSTPTCEKDEFLCSNGRCISSTLRCNFFNDCEDYGSDEIDCKTAETKLNDCRSNRTQCGDGDEAHCVTNGTDSFCSCKPGFQKIGHHTCGDKNECLQFGVCSHICNNTKGSFKCSCHKYFSRIHDTCKADNMNSSQQILYIADDNEIRSLDPGMPNWRYEQTFQGDASVRIDAMDIHVRTNRVFWTNWHTGRISSYELPGPSTSSNSHRNRRQSEGRHIDLQIKELKMPRGIAVDWVAGNLYWTDSGRDVIEVAQMSGQHCKTLISGMIDEPYAIVVDPQRGTMYWADWGNHPKIETAAMDGTLRQTLVHENIQWPTGLAVDYFNERLYWADVKLSVIGSVRLDGSDPVVAVSGIKNNLLHPFSIDIFEDYIYGVTYVDNFVFRVNKFGKGPMENLTTGINHATDIVLYHRYKQPEVTNPCDKKKCEWLCLLSPSGPVCTCPNNYVSDNGTCVERPTPTQSPISPPSGPCNIQCQNGGSCFLNARQVAKCRCQPSYTGERCEINQCRDYCMNGGTCAASHTGAPTCRCPKGFTGPNCNLHTCQDYCLNGGSCTVNTGNQPTCSCPSPYQGDQCQYSKCEDFCLNGGTCLQTTNGTKLCLCPSHFIGHQCELDKCQFCGEGTCLMPPSGEVSCKCPNGQVQPSCYSCLDYCQNGQCSIETRTLLPQCKCSLGWKGYRCEVAPDFSDSSSSSSSATSTVIPVLLLLLALVVVGAIMWYKWRMRGAKGFQHHRMTNGAMNVEIGNPAYKIYEGDPDDDAGELLDSDFALDPDKPTNFTNPVYATLYMGAHNSRNSLASTDEKKELLSQADEDMSDPLA</sequence>
<dbReference type="FunFam" id="2.10.25.10:FF:000505">
    <property type="entry name" value="Low-density lipoprotein receptor-related protein 1"/>
    <property type="match status" value="1"/>
</dbReference>
<dbReference type="Pfam" id="PF00058">
    <property type="entry name" value="Ldl_recept_b"/>
    <property type="match status" value="11"/>
</dbReference>
<dbReference type="Proteomes" id="UP000677803">
    <property type="component" value="Unassembled WGS sequence"/>
</dbReference>
<dbReference type="FunFam" id="2.120.10.30:FF:000018">
    <property type="entry name" value="Low-density lipoprotein receptor-related protein 1"/>
    <property type="match status" value="1"/>
</dbReference>
<feature type="disulfide bond" evidence="20">
    <location>
        <begin position="1380"/>
        <end position="1395"/>
    </location>
</feature>
<feature type="disulfide bond" evidence="20">
    <location>
        <begin position="2967"/>
        <end position="2982"/>
    </location>
</feature>
<keyword evidence="3" id="KW-1003">Cell membrane</keyword>
<dbReference type="FunFam" id="4.10.400.10:FF:000005">
    <property type="entry name" value="low-density lipoprotein receptor-related protein 1B"/>
    <property type="match status" value="1"/>
</dbReference>
<feature type="disulfide bond" evidence="20">
    <location>
        <begin position="2826"/>
        <end position="2844"/>
    </location>
</feature>
<feature type="disulfide bond" evidence="20">
    <location>
        <begin position="3870"/>
        <end position="3882"/>
    </location>
</feature>
<feature type="disulfide bond" evidence="20">
    <location>
        <begin position="1200"/>
        <end position="1218"/>
    </location>
</feature>
<feature type="repeat" description="LDL-receptor class B" evidence="21">
    <location>
        <begin position="2011"/>
        <end position="2050"/>
    </location>
</feature>
<feature type="disulfide bond" evidence="20">
    <location>
        <begin position="3669"/>
        <end position="3681"/>
    </location>
</feature>
<keyword evidence="13 23" id="KW-0472">Membrane</keyword>
<dbReference type="InterPro" id="IPR011042">
    <property type="entry name" value="6-blade_b-propeller_TolB-like"/>
</dbReference>
<accession>A0A8S4BZQ7</accession>
<dbReference type="Gene3D" id="2.120.10.30">
    <property type="entry name" value="TolB, C-terminal domain"/>
    <property type="match status" value="8"/>
</dbReference>
<dbReference type="InterPro" id="IPR032485">
    <property type="entry name" value="LRP1-like_beta_prop"/>
</dbReference>
<feature type="region of interest" description="Disordered" evidence="22">
    <location>
        <begin position="4226"/>
        <end position="4245"/>
    </location>
</feature>
<dbReference type="SUPFAM" id="SSF57196">
    <property type="entry name" value="EGF/Laminin"/>
    <property type="match status" value="6"/>
</dbReference>
<keyword evidence="9" id="KW-0732">Signal</keyword>
<evidence type="ECO:0000256" key="23">
    <source>
        <dbReference type="SAM" id="Phobius"/>
    </source>
</evidence>
<dbReference type="SMART" id="SM00181">
    <property type="entry name" value="EGF"/>
    <property type="match status" value="27"/>
</dbReference>
<feature type="disulfide bond" evidence="20">
    <location>
        <begin position="3688"/>
        <end position="3703"/>
    </location>
</feature>
<dbReference type="SUPFAM" id="SSF57184">
    <property type="entry name" value="Growth factor receptor domain"/>
    <property type="match status" value="4"/>
</dbReference>
<feature type="disulfide bond" evidence="20">
    <location>
        <begin position="2906"/>
        <end position="2924"/>
    </location>
</feature>
<reference evidence="25" key="1">
    <citation type="submission" date="2021-05" db="EMBL/GenBank/DDBJ databases">
        <authorList>
            <person name="Tigano A."/>
        </authorList>
    </citation>
    <scope>NUCLEOTIDE SEQUENCE</scope>
</reference>
<dbReference type="InterPro" id="IPR049883">
    <property type="entry name" value="NOTCH1_EGF-like"/>
</dbReference>
<feature type="repeat" description="LDL-receptor class B" evidence="21">
    <location>
        <begin position="682"/>
        <end position="725"/>
    </location>
</feature>
<keyword evidence="14 19" id="KW-1015">Disulfide bond</keyword>
<evidence type="ECO:0000256" key="16">
    <source>
        <dbReference type="ARBA" id="ARBA00023176"/>
    </source>
</evidence>
<keyword evidence="17" id="KW-0325">Glycoprotein</keyword>
<feature type="repeat" description="LDL-receptor class B" evidence="21">
    <location>
        <begin position="3409"/>
        <end position="3451"/>
    </location>
</feature>
<dbReference type="OrthoDB" id="10066840at2759"/>
<feature type="disulfide bond" evidence="20">
    <location>
        <begin position="2879"/>
        <end position="2894"/>
    </location>
</feature>
<feature type="non-terminal residue" evidence="25">
    <location>
        <position position="1"/>
    </location>
</feature>
<evidence type="ECO:0000256" key="22">
    <source>
        <dbReference type="SAM" id="MobiDB-lite"/>
    </source>
</evidence>
<feature type="disulfide bond" evidence="19">
    <location>
        <begin position="4630"/>
        <end position="4639"/>
    </location>
</feature>
<feature type="disulfide bond" evidence="19">
    <location>
        <begin position="4500"/>
        <end position="4510"/>
    </location>
</feature>
<feature type="transmembrane region" description="Helical" evidence="23">
    <location>
        <begin position="49"/>
        <end position="69"/>
    </location>
</feature>
<dbReference type="FunFam" id="4.10.400.10:FF:000015">
    <property type="entry name" value="Low-density lipoprotein receptor-related protein 1"/>
    <property type="match status" value="2"/>
</dbReference>
<dbReference type="EMBL" id="CAJRST010041110">
    <property type="protein sequence ID" value="CAG6021444.1"/>
    <property type="molecule type" value="Genomic_DNA"/>
</dbReference>
<dbReference type="InterPro" id="IPR009030">
    <property type="entry name" value="Growth_fac_rcpt_cys_sf"/>
</dbReference>
<evidence type="ECO:0000256" key="10">
    <source>
        <dbReference type="ARBA" id="ARBA00022737"/>
    </source>
</evidence>
<feature type="disulfide bond" evidence="20">
    <location>
        <begin position="1464"/>
        <end position="1479"/>
    </location>
</feature>
<dbReference type="Pfam" id="PF16472">
    <property type="entry name" value="DUF5050"/>
    <property type="match status" value="1"/>
</dbReference>
<feature type="compositionally biased region" description="Acidic residues" evidence="22">
    <location>
        <begin position="4836"/>
        <end position="4845"/>
    </location>
</feature>
<feature type="repeat" description="LDL-receptor class B" evidence="21">
    <location>
        <begin position="2272"/>
        <end position="2314"/>
    </location>
</feature>
<evidence type="ECO:0000256" key="21">
    <source>
        <dbReference type="PROSITE-ProRule" id="PRU00461"/>
    </source>
</evidence>
<feature type="disulfide bond" evidence="19">
    <location>
        <begin position="4608"/>
        <end position="4618"/>
    </location>
</feature>
<feature type="disulfide bond" evidence="20">
    <location>
        <begin position="3927"/>
        <end position="3942"/>
    </location>
</feature>
<feature type="repeat" description="LDL-receptor class B" evidence="21">
    <location>
        <begin position="917"/>
        <end position="962"/>
    </location>
</feature>
<dbReference type="FunFam" id="2.120.10.30:FF:000009">
    <property type="entry name" value="Putative low-density lipoprotein receptor-related protein 1B"/>
    <property type="match status" value="1"/>
</dbReference>
<keyword evidence="11" id="KW-0106">Calcium</keyword>
<dbReference type="FunFam" id="4.10.400.10:FF:000009">
    <property type="entry name" value="Low-density lipoprotein receptor-related protein 1"/>
    <property type="match status" value="1"/>
</dbReference>
<organism evidence="25 26">
    <name type="scientific">Menidia menidia</name>
    <name type="common">Atlantic silverside</name>
    <dbReference type="NCBI Taxonomy" id="238744"/>
    <lineage>
        <taxon>Eukaryota</taxon>
        <taxon>Metazoa</taxon>
        <taxon>Chordata</taxon>
        <taxon>Craniata</taxon>
        <taxon>Vertebrata</taxon>
        <taxon>Euteleostomi</taxon>
        <taxon>Actinopterygii</taxon>
        <taxon>Neopterygii</taxon>
        <taxon>Teleostei</taxon>
        <taxon>Neoteleostei</taxon>
        <taxon>Acanthomorphata</taxon>
        <taxon>Ovalentaria</taxon>
        <taxon>Atherinomorphae</taxon>
        <taxon>Atheriniformes</taxon>
        <taxon>Atherinopsidae</taxon>
        <taxon>Menidiinae</taxon>
        <taxon>Menidia</taxon>
    </lineage>
</organism>
<dbReference type="CDD" id="cd00054">
    <property type="entry name" value="EGF_CA"/>
    <property type="match status" value="1"/>
</dbReference>
<dbReference type="InterPro" id="IPR000033">
    <property type="entry name" value="LDLR_classB_rpt"/>
</dbReference>
<feature type="repeat" description="LDL-receptor class B" evidence="21">
    <location>
        <begin position="3452"/>
        <end position="3495"/>
    </location>
</feature>
<dbReference type="GO" id="GO:0006898">
    <property type="term" value="P:receptor-mediated endocytosis"/>
    <property type="evidence" value="ECO:0007669"/>
    <property type="project" value="TreeGrafter"/>
</dbReference>
<feature type="disulfide bond" evidence="20">
    <location>
        <begin position="2997"/>
        <end position="3015"/>
    </location>
</feature>
<feature type="repeat" description="LDL-receptor class B" evidence="21">
    <location>
        <begin position="1924"/>
        <end position="1966"/>
    </location>
</feature>
<dbReference type="FunFam" id="2.120.10.30:FF:000012">
    <property type="entry name" value="Low density lipoprotein receptor-related protein 1"/>
    <property type="match status" value="1"/>
</dbReference>
<dbReference type="InterPro" id="IPR018097">
    <property type="entry name" value="EGF_Ca-bd_CS"/>
</dbReference>
<feature type="disulfide bond" evidence="20">
    <location>
        <begin position="3838"/>
        <end position="3856"/>
    </location>
</feature>
<feature type="disulfide bond" evidence="20">
    <location>
        <begin position="1313"/>
        <end position="1325"/>
    </location>
</feature>
<name>A0A8S4BZQ7_9TELE</name>
<evidence type="ECO:0000256" key="20">
    <source>
        <dbReference type="PROSITE-ProRule" id="PRU00124"/>
    </source>
</evidence>
<dbReference type="FunFam" id="4.10.400.10:FF:000002">
    <property type="entry name" value="Low-density lipoprotein receptor-related protein 1"/>
    <property type="match status" value="2"/>
</dbReference>
<dbReference type="InterPro" id="IPR051221">
    <property type="entry name" value="LDLR-related"/>
</dbReference>
<feature type="transmembrane region" description="Helical" evidence="23">
    <location>
        <begin position="4727"/>
        <end position="4746"/>
    </location>
</feature>
<evidence type="ECO:0000256" key="1">
    <source>
        <dbReference type="ARBA" id="ARBA00004251"/>
    </source>
</evidence>
<keyword evidence="10" id="KW-0677">Repeat</keyword>
<dbReference type="InterPro" id="IPR023415">
    <property type="entry name" value="LDLR_class-A_CS"/>
</dbReference>
<dbReference type="FunFam" id="4.10.400.10:FF:000010">
    <property type="entry name" value="Low-density lipoprotein receptor-related protein 1"/>
    <property type="match status" value="1"/>
</dbReference>
<feature type="disulfide bond" evidence="20">
    <location>
        <begin position="3850"/>
        <end position="3865"/>
    </location>
</feature>
<evidence type="ECO:0000256" key="14">
    <source>
        <dbReference type="ARBA" id="ARBA00023157"/>
    </source>
</evidence>
<feature type="disulfide bond" evidence="20">
    <location>
        <begin position="3629"/>
        <end position="3641"/>
    </location>
</feature>
<dbReference type="FunFam" id="2.120.10.30:FF:000010">
    <property type="entry name" value="Low density lipoprotein receptor-related protein 1B"/>
    <property type="match status" value="1"/>
</dbReference>
<dbReference type="Pfam" id="PF14670">
    <property type="entry name" value="FXa_inhibition"/>
    <property type="match status" value="2"/>
</dbReference>
<dbReference type="FunFam" id="4.10.400.10:FF:000004">
    <property type="entry name" value="Low-density lipoprotein receptor-related protein 1"/>
    <property type="match status" value="1"/>
</dbReference>
<evidence type="ECO:0000256" key="12">
    <source>
        <dbReference type="ARBA" id="ARBA00022989"/>
    </source>
</evidence>
<dbReference type="FunFam" id="4.10.400.10:FF:000013">
    <property type="entry name" value="Prolow-density lipoprotein receptor-related protein 1"/>
    <property type="match status" value="1"/>
</dbReference>
<feature type="disulfide bond" evidence="20">
    <location>
        <begin position="1159"/>
        <end position="1177"/>
    </location>
</feature>
<feature type="disulfide bond" evidence="19">
    <location>
        <begin position="4572"/>
        <end position="4582"/>
    </location>
</feature>
<dbReference type="Gene3D" id="2.10.25.10">
    <property type="entry name" value="Laminin"/>
    <property type="match status" value="14"/>
</dbReference>
<feature type="repeat" description="LDL-receptor class B" evidence="21">
    <location>
        <begin position="3496"/>
        <end position="3538"/>
    </location>
</feature>
<keyword evidence="26" id="KW-1185">Reference proteome</keyword>
<gene>
    <name evidence="25" type="ORF">MMEN_LOCUS21649</name>
</gene>
<feature type="disulfide bond" evidence="20">
    <location>
        <begin position="3636"/>
        <end position="3654"/>
    </location>
</feature>
<feature type="domain" description="EGF-like" evidence="24">
    <location>
        <begin position="4604"/>
        <end position="4640"/>
    </location>
</feature>
<feature type="disulfide bond" evidence="20">
    <location>
        <begin position="3035"/>
        <end position="3053"/>
    </location>
</feature>
<feature type="disulfide bond" evidence="20">
    <location>
        <begin position="2990"/>
        <end position="3002"/>
    </location>
</feature>
<feature type="repeat" description="LDL-receptor class B" evidence="21">
    <location>
        <begin position="2229"/>
        <end position="2271"/>
    </location>
</feature>
<keyword evidence="5" id="KW-0597">Phosphoprotein</keyword>
<dbReference type="PRINTS" id="PR00261">
    <property type="entry name" value="LDLRECEPTOR"/>
</dbReference>
<dbReference type="Pfam" id="PF00057">
    <property type="entry name" value="Ldl_recept_a"/>
    <property type="match status" value="31"/>
</dbReference>
<feature type="disulfide bond" evidence="20">
    <location>
        <begin position="4012"/>
        <end position="4027"/>
    </location>
</feature>
<dbReference type="GO" id="GO:0043226">
    <property type="term" value="C:organelle"/>
    <property type="evidence" value="ECO:0007669"/>
    <property type="project" value="UniProtKB-ARBA"/>
</dbReference>
<dbReference type="InterPro" id="IPR001881">
    <property type="entry name" value="EGF-like_Ca-bd_dom"/>
</dbReference>
<dbReference type="FunFam" id="4.10.400.10:FF:000012">
    <property type="entry name" value="Low-density lipoprotein receptor-related protein 1"/>
    <property type="match status" value="1"/>
</dbReference>
<feature type="domain" description="EGF-like" evidence="24">
    <location>
        <begin position="4532"/>
        <end position="4568"/>
    </location>
</feature>
<feature type="repeat" description="LDL-receptor class B" evidence="21">
    <location>
        <begin position="1606"/>
        <end position="1652"/>
    </location>
</feature>
<feature type="disulfide bond" evidence="19">
    <location>
        <begin position="4558"/>
        <end position="4567"/>
    </location>
</feature>
<feature type="repeat" description="LDL-receptor class B" evidence="21">
    <location>
        <begin position="638"/>
        <end position="681"/>
    </location>
</feature>
<dbReference type="PROSITE" id="PS00022">
    <property type="entry name" value="EGF_1"/>
    <property type="match status" value="3"/>
</dbReference>
<feature type="repeat" description="LDL-receptor class B" evidence="21">
    <location>
        <begin position="1653"/>
        <end position="1695"/>
    </location>
</feature>
<feature type="repeat" description="LDL-receptor class B" evidence="21">
    <location>
        <begin position="2315"/>
        <end position="2358"/>
    </location>
</feature>
<dbReference type="Gene3D" id="4.10.400.10">
    <property type="entry name" value="Low-density Lipoprotein Receptor"/>
    <property type="match status" value="31"/>
</dbReference>
<feature type="repeat" description="LDL-receptor class B" evidence="21">
    <location>
        <begin position="4269"/>
        <end position="4311"/>
    </location>
</feature>
<dbReference type="PANTHER" id="PTHR22722:SF5">
    <property type="entry name" value="LOW-DENSITY LIPOPROTEIN RECEPTOR-RELATED PROTEIN 1B"/>
    <property type="match status" value="1"/>
</dbReference>
<feature type="region of interest" description="Disordered" evidence="22">
    <location>
        <begin position="4823"/>
        <end position="4845"/>
    </location>
</feature>
<feature type="disulfide bond" evidence="20">
    <location>
        <begin position="3121"/>
        <end position="3139"/>
    </location>
</feature>
<feature type="repeat" description="LDL-receptor class B" evidence="21">
    <location>
        <begin position="3364"/>
        <end position="3408"/>
    </location>
</feature>
<feature type="disulfide bond" evidence="20">
    <location>
        <begin position="1320"/>
        <end position="1338"/>
    </location>
</feature>
<feature type="disulfide bond" evidence="20">
    <location>
        <begin position="1294"/>
        <end position="1309"/>
    </location>
</feature>
<feature type="disulfide bond" evidence="20">
    <location>
        <begin position="3009"/>
        <end position="3024"/>
    </location>
</feature>
<feature type="repeat" description="LDL-receptor class B" evidence="21">
    <location>
        <begin position="4312"/>
        <end position="4355"/>
    </location>
</feature>
<comment type="subcellular location">
    <subcellularLocation>
        <location evidence="1">Cell membrane</location>
        <topology evidence="1">Single-pass type I membrane protein</topology>
    </subcellularLocation>
    <subcellularLocation>
        <location evidence="18">Membrane</location>
        <location evidence="18">Coated pit</location>
    </subcellularLocation>
</comment>
<comment type="caution">
    <text evidence="19">Lacks conserved residue(s) required for the propagation of feature annotation.</text>
</comment>
<feature type="disulfide bond" evidence="20">
    <location>
        <begin position="1423"/>
        <end position="1438"/>
    </location>
</feature>
<dbReference type="PANTHER" id="PTHR22722">
    <property type="entry name" value="LOW-DENSITY LIPOPROTEIN RECEPTOR-RELATED PROTEIN 2-RELATED"/>
    <property type="match status" value="1"/>
</dbReference>
<dbReference type="FunFam" id="2.120.10.30:FF:000015">
    <property type="entry name" value="Low-density lipoprotein receptor-related protein 1"/>
    <property type="match status" value="1"/>
</dbReference>
<feature type="repeat" description="LDL-receptor class B" evidence="21">
    <location>
        <begin position="1696"/>
        <end position="1742"/>
    </location>
</feature>
<dbReference type="PROSITE" id="PS50026">
    <property type="entry name" value="EGF_3"/>
    <property type="match status" value="4"/>
</dbReference>